<dbReference type="SUPFAM" id="SSF46689">
    <property type="entry name" value="Homeodomain-like"/>
    <property type="match status" value="1"/>
</dbReference>
<dbReference type="PANTHER" id="PTHR47506">
    <property type="entry name" value="TRANSCRIPTIONAL REGULATORY PROTEIN"/>
    <property type="match status" value="1"/>
</dbReference>
<dbReference type="InterPro" id="IPR036271">
    <property type="entry name" value="Tet_transcr_reg_TetR-rel_C_sf"/>
</dbReference>
<feature type="domain" description="HTH tetR-type" evidence="5">
    <location>
        <begin position="6"/>
        <end position="66"/>
    </location>
</feature>
<evidence type="ECO:0000313" key="6">
    <source>
        <dbReference type="EMBL" id="WNH52563.1"/>
    </source>
</evidence>
<dbReference type="RefSeq" id="WP_311191756.1">
    <property type="nucleotide sequence ID" value="NZ_CP115541.1"/>
</dbReference>
<reference evidence="6 7" key="1">
    <citation type="submission" date="2022-12" db="EMBL/GenBank/DDBJ databases">
        <title>Two new species, Stenotrophomonas aracearum and Stenotrophomonas oahuensis, isolated from Anthurium (Araceae family) in Hawaii.</title>
        <authorList>
            <person name="Chunag S.C."/>
            <person name="Dobhal S."/>
            <person name="Alvarez A."/>
            <person name="Arif M."/>
        </authorList>
    </citation>
    <scope>NUCLEOTIDE SEQUENCE [LARGE SCALE GENOMIC DNA]</scope>
    <source>
        <strain evidence="6 7">A5586</strain>
    </source>
</reference>
<name>A0ABY9YPC5_9GAMM</name>
<keyword evidence="3" id="KW-0804">Transcription</keyword>
<evidence type="ECO:0000313" key="7">
    <source>
        <dbReference type="Proteomes" id="UP001302072"/>
    </source>
</evidence>
<keyword evidence="7" id="KW-1185">Reference proteome</keyword>
<keyword evidence="2 4" id="KW-0238">DNA-binding</keyword>
<dbReference type="SUPFAM" id="SSF48498">
    <property type="entry name" value="Tetracyclin repressor-like, C-terminal domain"/>
    <property type="match status" value="1"/>
</dbReference>
<evidence type="ECO:0000256" key="4">
    <source>
        <dbReference type="PROSITE-ProRule" id="PRU00335"/>
    </source>
</evidence>
<evidence type="ECO:0000256" key="3">
    <source>
        <dbReference type="ARBA" id="ARBA00023163"/>
    </source>
</evidence>
<gene>
    <name evidence="6" type="ORF">PDM29_19950</name>
</gene>
<evidence type="ECO:0000259" key="5">
    <source>
        <dbReference type="PROSITE" id="PS50977"/>
    </source>
</evidence>
<dbReference type="InterPro" id="IPR001647">
    <property type="entry name" value="HTH_TetR"/>
</dbReference>
<feature type="DNA-binding region" description="H-T-H motif" evidence="4">
    <location>
        <begin position="29"/>
        <end position="48"/>
    </location>
</feature>
<dbReference type="Pfam" id="PF21993">
    <property type="entry name" value="TetR_C_13_2"/>
    <property type="match status" value="1"/>
</dbReference>
<dbReference type="PROSITE" id="PS50977">
    <property type="entry name" value="HTH_TETR_2"/>
    <property type="match status" value="1"/>
</dbReference>
<organism evidence="6 7">
    <name type="scientific">Stenotrophomonas oahuensis</name>
    <dbReference type="NCBI Taxonomy" id="3003271"/>
    <lineage>
        <taxon>Bacteria</taxon>
        <taxon>Pseudomonadati</taxon>
        <taxon>Pseudomonadota</taxon>
        <taxon>Gammaproteobacteria</taxon>
        <taxon>Lysobacterales</taxon>
        <taxon>Lysobacteraceae</taxon>
        <taxon>Stenotrophomonas</taxon>
    </lineage>
</organism>
<dbReference type="InterPro" id="IPR054156">
    <property type="entry name" value="YxaF_TetR_C"/>
</dbReference>
<sequence>MSPRHSDAPQRVVSAAEDMLARVGLNATSIREVSKLADAPLGSTYHHFPGGKQELLAKATRQAGDKVDALLERVLQVGAADGLRQFLAMWRERLLRAQFQAGCPVLAASVEEPVDAVAHEVRDAAAEVFARWEARLGEALERAGHAPAQAATLATLIIASVEGAVAMCRATQSIEPFDRVSAQLLELV</sequence>
<dbReference type="EMBL" id="CP115541">
    <property type="protein sequence ID" value="WNH52563.1"/>
    <property type="molecule type" value="Genomic_DNA"/>
</dbReference>
<dbReference type="InterPro" id="IPR009057">
    <property type="entry name" value="Homeodomain-like_sf"/>
</dbReference>
<evidence type="ECO:0000256" key="1">
    <source>
        <dbReference type="ARBA" id="ARBA00023015"/>
    </source>
</evidence>
<dbReference type="PANTHER" id="PTHR47506:SF3">
    <property type="entry name" value="HTH-TYPE TRANSCRIPTIONAL REGULATOR LMRA"/>
    <property type="match status" value="1"/>
</dbReference>
<dbReference type="Pfam" id="PF00440">
    <property type="entry name" value="TetR_N"/>
    <property type="match status" value="1"/>
</dbReference>
<accession>A0ABY9YPC5</accession>
<protein>
    <submittedName>
        <fullName evidence="6">TetR family transcriptional regulator C-terminal domain-containing protein</fullName>
    </submittedName>
</protein>
<proteinExistence type="predicted"/>
<keyword evidence="1" id="KW-0805">Transcription regulation</keyword>
<dbReference type="Proteomes" id="UP001302072">
    <property type="component" value="Chromosome"/>
</dbReference>
<evidence type="ECO:0000256" key="2">
    <source>
        <dbReference type="ARBA" id="ARBA00023125"/>
    </source>
</evidence>
<dbReference type="Gene3D" id="1.10.357.10">
    <property type="entry name" value="Tetracycline Repressor, domain 2"/>
    <property type="match status" value="1"/>
</dbReference>